<reference evidence="20 21" key="1">
    <citation type="submission" date="2021-08" db="EMBL/GenBank/DDBJ databases">
        <title>Nocardioides bacterium WL0053 sp. nov., isolated from the sediment.</title>
        <authorList>
            <person name="Wang L."/>
            <person name="Zhang D."/>
            <person name="Zhang A."/>
        </authorList>
    </citation>
    <scope>NUCLEOTIDE SEQUENCE [LARGE SCALE GENOMIC DNA]</scope>
    <source>
        <strain evidence="20 21">WL0053</strain>
    </source>
</reference>
<dbReference type="HAMAP" id="MF_01631">
    <property type="entry name" value="GlmU"/>
    <property type="match status" value="1"/>
</dbReference>
<evidence type="ECO:0000313" key="20">
    <source>
        <dbReference type="EMBL" id="MBY9075208.1"/>
    </source>
</evidence>
<evidence type="ECO:0000256" key="6">
    <source>
        <dbReference type="ARBA" id="ARBA00022723"/>
    </source>
</evidence>
<dbReference type="InterPro" id="IPR050065">
    <property type="entry name" value="GlmU-like"/>
</dbReference>
<keyword evidence="12 17" id="KW-0012">Acyltransferase</keyword>
<feature type="compositionally biased region" description="Low complexity" evidence="18">
    <location>
        <begin position="19"/>
        <end position="28"/>
    </location>
</feature>
<feature type="binding site" evidence="17">
    <location>
        <begin position="59"/>
        <end position="62"/>
    </location>
    <ligand>
        <name>UDP-N-acetyl-alpha-D-glucosamine</name>
        <dbReference type="ChEBI" id="CHEBI:57705"/>
    </ligand>
</feature>
<keyword evidence="5 17" id="KW-0548">Nucleotidyltransferase</keyword>
<feature type="binding site" evidence="17">
    <location>
        <position position="285"/>
    </location>
    <ligand>
        <name>Mg(2+)</name>
        <dbReference type="ChEBI" id="CHEBI:18420"/>
    </ligand>
</feature>
<keyword evidence="9 17" id="KW-0133">Cell shape</keyword>
<comment type="catalytic activity">
    <reaction evidence="15 17">
        <text>N-acetyl-alpha-D-glucosamine 1-phosphate + UTP + H(+) = UDP-N-acetyl-alpha-D-glucosamine + diphosphate</text>
        <dbReference type="Rhea" id="RHEA:13509"/>
        <dbReference type="ChEBI" id="CHEBI:15378"/>
        <dbReference type="ChEBI" id="CHEBI:33019"/>
        <dbReference type="ChEBI" id="CHEBI:46398"/>
        <dbReference type="ChEBI" id="CHEBI:57705"/>
        <dbReference type="ChEBI" id="CHEBI:57776"/>
        <dbReference type="EC" id="2.7.7.23"/>
    </reaction>
</comment>
<comment type="subunit">
    <text evidence="17">Homotrimer.</text>
</comment>
<dbReference type="PANTHER" id="PTHR43584">
    <property type="entry name" value="NUCLEOTIDYL TRANSFERASE"/>
    <property type="match status" value="1"/>
</dbReference>
<feature type="binding site" evidence="17">
    <location>
        <position position="390"/>
    </location>
    <ligand>
        <name>UDP-N-acetyl-alpha-D-glucosamine</name>
        <dbReference type="ChEBI" id="CHEBI:57705"/>
    </ligand>
</feature>
<comment type="pathway">
    <text evidence="17">Nucleotide-sugar biosynthesis; UDP-N-acetyl-alpha-D-glucosamine biosynthesis; N-acetyl-alpha-D-glucosamine 1-phosphate from alpha-D-glucosamine 6-phosphate (route II): step 2/2.</text>
</comment>
<evidence type="ECO:0000256" key="16">
    <source>
        <dbReference type="ARBA" id="ARBA00049628"/>
    </source>
</evidence>
<dbReference type="InterPro" id="IPR025877">
    <property type="entry name" value="MobA-like_NTP_Trfase"/>
</dbReference>
<dbReference type="InterPro" id="IPR011004">
    <property type="entry name" value="Trimer_LpxA-like_sf"/>
</dbReference>
<feature type="binding site" evidence="17">
    <location>
        <begin position="131"/>
        <end position="132"/>
    </location>
    <ligand>
        <name>UDP-N-acetyl-alpha-D-glucosamine</name>
        <dbReference type="ChEBI" id="CHEBI:57705"/>
    </ligand>
</feature>
<evidence type="ECO:0000256" key="13">
    <source>
        <dbReference type="ARBA" id="ARBA00023316"/>
    </source>
</evidence>
<gene>
    <name evidence="17 20" type="primary">glmU</name>
    <name evidence="20" type="ORF">K1X13_10300</name>
</gene>
<dbReference type="InterPro" id="IPR029044">
    <property type="entry name" value="Nucleotide-diphossugar_trans"/>
</dbReference>
<feature type="binding site" evidence="17">
    <location>
        <position position="408"/>
    </location>
    <ligand>
        <name>UDP-N-acetyl-alpha-D-glucosamine</name>
        <dbReference type="ChEBI" id="CHEBI:57705"/>
    </ligand>
</feature>
<keyword evidence="11 17" id="KW-0511">Multifunctional enzyme</keyword>
<keyword evidence="21" id="KW-1185">Reference proteome</keyword>
<feature type="region of interest" description="Disordered" evidence="18">
    <location>
        <begin position="1"/>
        <end position="39"/>
    </location>
</feature>
<evidence type="ECO:0000256" key="5">
    <source>
        <dbReference type="ARBA" id="ARBA00022695"/>
    </source>
</evidence>
<comment type="function">
    <text evidence="16 17">Catalyzes the last two sequential reactions in the de novo biosynthetic pathway for UDP-N-acetylglucosamine (UDP-GlcNAc). The C-terminal domain catalyzes the transfer of acetyl group from acetyl coenzyme A to glucosamine-1-phosphate (GlcN-1-P) to produce N-acetylglucosamine-1-phosphate (GlcNAc-1-P), which is converted into UDP-GlcNAc by the transfer of uridine 5-monophosphate (from uridine 5-triphosphate), a reaction catalyzed by the N-terminal domain.</text>
</comment>
<feature type="binding site" evidence="17">
    <location>
        <position position="423"/>
    </location>
    <ligand>
        <name>UDP-N-acetyl-alpha-D-glucosamine</name>
        <dbReference type="ChEBI" id="CHEBI:57705"/>
    </ligand>
</feature>
<feature type="active site" description="Proton acceptor" evidence="17">
    <location>
        <position position="420"/>
    </location>
</feature>
<accession>A0ABS7RJI4</accession>
<dbReference type="NCBIfam" id="TIGR01173">
    <property type="entry name" value="glmU"/>
    <property type="match status" value="1"/>
</dbReference>
<keyword evidence="10 17" id="KW-0573">Peptidoglycan synthesis</keyword>
<protein>
    <recommendedName>
        <fullName evidence="17">Bifunctional protein GlmU</fullName>
    </recommendedName>
    <domain>
        <recommendedName>
            <fullName evidence="17">UDP-N-acetylglucosamine pyrophosphorylase</fullName>
            <ecNumber evidence="17">2.7.7.23</ecNumber>
        </recommendedName>
        <alternativeName>
            <fullName evidence="17">N-acetylglucosamine-1-phosphate uridyltransferase</fullName>
        </alternativeName>
    </domain>
    <domain>
        <recommendedName>
            <fullName evidence="17">Glucosamine-1-phosphate N-acetyltransferase</fullName>
            <ecNumber evidence="17">2.3.1.157</ecNumber>
        </recommendedName>
    </domain>
</protein>
<dbReference type="InterPro" id="IPR038009">
    <property type="entry name" value="GlmU_C_LbH"/>
</dbReference>
<comment type="subcellular location">
    <subcellularLocation>
        <location evidence="17">Cytoplasm</location>
    </subcellularLocation>
</comment>
<comment type="catalytic activity">
    <reaction evidence="14 17">
        <text>alpha-D-glucosamine 1-phosphate + acetyl-CoA = N-acetyl-alpha-D-glucosamine 1-phosphate + CoA + H(+)</text>
        <dbReference type="Rhea" id="RHEA:13725"/>
        <dbReference type="ChEBI" id="CHEBI:15378"/>
        <dbReference type="ChEBI" id="CHEBI:57287"/>
        <dbReference type="ChEBI" id="CHEBI:57288"/>
        <dbReference type="ChEBI" id="CHEBI:57776"/>
        <dbReference type="ChEBI" id="CHEBI:58516"/>
        <dbReference type="EC" id="2.3.1.157"/>
    </reaction>
</comment>
<comment type="pathway">
    <text evidence="17">Nucleotide-sugar biosynthesis; UDP-N-acetyl-alpha-D-glucosamine biosynthesis; UDP-N-acetyl-alpha-D-glucosamine from N-acetyl-alpha-D-glucosamine 1-phosphate: step 1/1.</text>
</comment>
<keyword evidence="3 17" id="KW-0963">Cytoplasm</keyword>
<organism evidence="20 21">
    <name type="scientific">Nocardioides jiangsuensis</name>
    <dbReference type="NCBI Taxonomy" id="2866161"/>
    <lineage>
        <taxon>Bacteria</taxon>
        <taxon>Bacillati</taxon>
        <taxon>Actinomycetota</taxon>
        <taxon>Actinomycetes</taxon>
        <taxon>Propionibacteriales</taxon>
        <taxon>Nocardioidaceae</taxon>
        <taxon>Nocardioides</taxon>
    </lineage>
</organism>
<keyword evidence="6 17" id="KW-0479">Metal-binding</keyword>
<keyword evidence="8 17" id="KW-0460">Magnesium</keyword>
<evidence type="ECO:0000256" key="17">
    <source>
        <dbReference type="HAMAP-Rule" id="MF_01631"/>
    </source>
</evidence>
<feature type="region of interest" description="Disordered" evidence="18">
    <location>
        <begin position="514"/>
        <end position="544"/>
    </location>
</feature>
<dbReference type="CDD" id="cd02540">
    <property type="entry name" value="GT2_GlmU_N_bac"/>
    <property type="match status" value="1"/>
</dbReference>
<comment type="similarity">
    <text evidence="2 17">In the N-terminal section; belongs to the N-acetylglucosamine-1-phosphate uridyltransferase family.</text>
</comment>
<evidence type="ECO:0000256" key="14">
    <source>
        <dbReference type="ARBA" id="ARBA00048247"/>
    </source>
</evidence>
<dbReference type="Proteomes" id="UP000754710">
    <property type="component" value="Unassembled WGS sequence"/>
</dbReference>
<feature type="region of interest" description="Linker" evidence="17">
    <location>
        <begin position="288"/>
        <end position="308"/>
    </location>
</feature>
<comment type="caution">
    <text evidence="20">The sequence shown here is derived from an EMBL/GenBank/DDBJ whole genome shotgun (WGS) entry which is preliminary data.</text>
</comment>
<evidence type="ECO:0000256" key="3">
    <source>
        <dbReference type="ARBA" id="ARBA00022490"/>
    </source>
</evidence>
<dbReference type="GO" id="GO:0003977">
    <property type="term" value="F:UDP-N-acetylglucosamine diphosphorylase activity"/>
    <property type="evidence" value="ECO:0007669"/>
    <property type="project" value="UniProtKB-EC"/>
</dbReference>
<feature type="region of interest" description="N-acetyltransferase" evidence="17">
    <location>
        <begin position="309"/>
        <end position="544"/>
    </location>
</feature>
<comment type="similarity">
    <text evidence="1 17">In the C-terminal section; belongs to the transferase hexapeptide repeat family.</text>
</comment>
<dbReference type="CDD" id="cd03353">
    <property type="entry name" value="LbH_GlmU_C"/>
    <property type="match status" value="1"/>
</dbReference>
<dbReference type="SUPFAM" id="SSF53448">
    <property type="entry name" value="Nucleotide-diphospho-sugar transferases"/>
    <property type="match status" value="1"/>
</dbReference>
<dbReference type="EC" id="2.7.7.23" evidence="17"/>
<evidence type="ECO:0000256" key="1">
    <source>
        <dbReference type="ARBA" id="ARBA00007707"/>
    </source>
</evidence>
<keyword evidence="7 17" id="KW-0677">Repeat</keyword>
<evidence type="ECO:0000256" key="2">
    <source>
        <dbReference type="ARBA" id="ARBA00007947"/>
    </source>
</evidence>
<comment type="cofactor">
    <cofactor evidence="17">
        <name>Mg(2+)</name>
        <dbReference type="ChEBI" id="CHEBI:18420"/>
    </cofactor>
    <text evidence="17">Binds 1 Mg(2+) ion per subunit.</text>
</comment>
<evidence type="ECO:0000256" key="18">
    <source>
        <dbReference type="SAM" id="MobiDB-lite"/>
    </source>
</evidence>
<evidence type="ECO:0000256" key="4">
    <source>
        <dbReference type="ARBA" id="ARBA00022679"/>
    </source>
</evidence>
<feature type="binding site" evidence="17">
    <location>
        <position position="462"/>
    </location>
    <ligand>
        <name>acetyl-CoA</name>
        <dbReference type="ChEBI" id="CHEBI:57288"/>
    </ligand>
</feature>
<dbReference type="SUPFAM" id="SSF51161">
    <property type="entry name" value="Trimeric LpxA-like enzymes"/>
    <property type="match status" value="1"/>
</dbReference>
<dbReference type="EMBL" id="JAIEZQ010000002">
    <property type="protein sequence ID" value="MBY9075208.1"/>
    <property type="molecule type" value="Genomic_DNA"/>
</dbReference>
<evidence type="ECO:0000259" key="19">
    <source>
        <dbReference type="Pfam" id="PF12804"/>
    </source>
</evidence>
<dbReference type="NCBIfam" id="NF010932">
    <property type="entry name" value="PRK14352.1"/>
    <property type="match status" value="1"/>
</dbReference>
<name>A0ABS7RJI4_9ACTN</name>
<feature type="binding site" evidence="17">
    <location>
        <position position="227"/>
    </location>
    <ligand>
        <name>UDP-N-acetyl-alpha-D-glucosamine</name>
        <dbReference type="ChEBI" id="CHEBI:57705"/>
    </ligand>
</feature>
<evidence type="ECO:0000256" key="8">
    <source>
        <dbReference type="ARBA" id="ARBA00022842"/>
    </source>
</evidence>
<feature type="binding site" evidence="17">
    <location>
        <position position="126"/>
    </location>
    <ligand>
        <name>UDP-N-acetyl-alpha-D-glucosamine</name>
        <dbReference type="ChEBI" id="CHEBI:57705"/>
    </ligand>
</feature>
<dbReference type="EC" id="2.3.1.157" evidence="17"/>
<dbReference type="Pfam" id="PF12804">
    <property type="entry name" value="NTP_transf_3"/>
    <property type="match status" value="1"/>
</dbReference>
<evidence type="ECO:0000256" key="11">
    <source>
        <dbReference type="ARBA" id="ARBA00023268"/>
    </source>
</evidence>
<evidence type="ECO:0000256" key="12">
    <source>
        <dbReference type="ARBA" id="ARBA00023315"/>
    </source>
</evidence>
<evidence type="ECO:0000256" key="9">
    <source>
        <dbReference type="ARBA" id="ARBA00022960"/>
    </source>
</evidence>
<feature type="binding site" evidence="17">
    <location>
        <position position="212"/>
    </location>
    <ligand>
        <name>UDP-N-acetyl-alpha-D-glucosamine</name>
        <dbReference type="ChEBI" id="CHEBI:57705"/>
    </ligand>
</feature>
<feature type="compositionally biased region" description="Basic and acidic residues" evidence="18">
    <location>
        <begin position="524"/>
        <end position="534"/>
    </location>
</feature>
<proteinExistence type="inferred from homology"/>
<feature type="binding site" evidence="17">
    <location>
        <position position="197"/>
    </location>
    <ligand>
        <name>UDP-N-acetyl-alpha-D-glucosamine</name>
        <dbReference type="ChEBI" id="CHEBI:57705"/>
    </ligand>
</feature>
<feature type="region of interest" description="Pyrophosphorylase" evidence="17">
    <location>
        <begin position="1"/>
        <end position="287"/>
    </location>
</feature>
<evidence type="ECO:0000256" key="7">
    <source>
        <dbReference type="ARBA" id="ARBA00022737"/>
    </source>
</evidence>
<evidence type="ECO:0000256" key="10">
    <source>
        <dbReference type="ARBA" id="ARBA00022984"/>
    </source>
</evidence>
<sequence length="544" mass="56690">MRTKRRRFDSYPGSQYVDQQTTQKTQKTSRPPGACTVTDPENAAVHETRGEAPAAVVLLAAGSGTRMKSKLMKVLHPICGRSMIGHVIAASRALDPEHLVAVVGNQREQVTPHILEQVPDAVIAVQETQDGTGHAVRVAVEALQAKAGATRGTVVVMFGDTPLLEGETVAGLVADHAGSGRALTILTAEVESPFGYGRIVRDASGDVAAIVEQKDATPEQAAITEINSGIFAFDGAFLADAVTRITNDNAKGEYYLTDVVTIARDQGRSVGAYSIDDVMQTEGANDRAQLAGLGAELNRRILTRWMREGVTVVDPATTWVDATVELSRDVTLRPGVQLHGVTRVGEDAVVGPDTTLTDVVVGAGASVVRTHGSEAVIGAGATVGPFSYLRPGTVLGDRGKIGGFVETKNALIGDGAKVPHLSYVGDAEIGGGTNIGAGTIFANYDGVAKHRTTVGRDARTGSNNTFVAPVEIGDGAVTGGGTVVRRDVPPGALAVSAGPQRNIEEWVIRRRPGTAAAEAAQSALEERASSHNDGSRVAPDTTPE</sequence>
<dbReference type="PANTHER" id="PTHR43584:SF3">
    <property type="entry name" value="BIFUNCTIONAL PROTEIN GLMU"/>
    <property type="match status" value="1"/>
</dbReference>
<keyword evidence="13 17" id="KW-0961">Cell wall biogenesis/degradation</keyword>
<keyword evidence="4 17" id="KW-0808">Transferase</keyword>
<feature type="binding site" evidence="17">
    <location>
        <position position="285"/>
    </location>
    <ligand>
        <name>UDP-N-acetyl-alpha-D-glucosamine</name>
        <dbReference type="ChEBI" id="CHEBI:57705"/>
    </ligand>
</feature>
<feature type="binding site" evidence="17">
    <location>
        <position position="160"/>
    </location>
    <ligand>
        <name>Mg(2+)</name>
        <dbReference type="ChEBI" id="CHEBI:18420"/>
    </ligand>
</feature>
<feature type="binding site" evidence="17">
    <location>
        <begin position="443"/>
        <end position="444"/>
    </location>
    <ligand>
        <name>acetyl-CoA</name>
        <dbReference type="ChEBI" id="CHEBI:57288"/>
    </ligand>
</feature>
<feature type="binding site" evidence="17">
    <location>
        <position position="437"/>
    </location>
    <ligand>
        <name>acetyl-CoA</name>
        <dbReference type="ChEBI" id="CHEBI:57288"/>
    </ligand>
</feature>
<feature type="binding site" evidence="17">
    <location>
        <position position="434"/>
    </location>
    <ligand>
        <name>UDP-N-acetyl-alpha-D-glucosamine</name>
        <dbReference type="ChEBI" id="CHEBI:57705"/>
    </ligand>
</feature>
<dbReference type="Gene3D" id="3.90.550.10">
    <property type="entry name" value="Spore Coat Polysaccharide Biosynthesis Protein SpsA, Chain A"/>
    <property type="match status" value="1"/>
</dbReference>
<dbReference type="Gene3D" id="2.160.10.10">
    <property type="entry name" value="Hexapeptide repeat proteins"/>
    <property type="match status" value="1"/>
</dbReference>
<comment type="pathway">
    <text evidence="17">Bacterial outer membrane biogenesis; LPS lipid A biosynthesis.</text>
</comment>
<feature type="binding site" evidence="17">
    <location>
        <position position="480"/>
    </location>
    <ligand>
        <name>acetyl-CoA</name>
        <dbReference type="ChEBI" id="CHEBI:57288"/>
    </ligand>
</feature>
<feature type="binding site" evidence="17">
    <location>
        <position position="73"/>
    </location>
    <ligand>
        <name>UDP-N-acetyl-alpha-D-glucosamine</name>
        <dbReference type="ChEBI" id="CHEBI:57705"/>
    </ligand>
</feature>
<comment type="caution">
    <text evidence="17">Lacks conserved residue(s) required for the propagation of feature annotation.</text>
</comment>
<evidence type="ECO:0000256" key="15">
    <source>
        <dbReference type="ARBA" id="ARBA00048493"/>
    </source>
</evidence>
<dbReference type="InterPro" id="IPR005882">
    <property type="entry name" value="Bifunctional_GlmU"/>
</dbReference>
<feature type="domain" description="MobA-like NTP transferase" evidence="19">
    <location>
        <begin position="56"/>
        <end position="196"/>
    </location>
</feature>
<evidence type="ECO:0000313" key="21">
    <source>
        <dbReference type="Proteomes" id="UP000754710"/>
    </source>
</evidence>